<name>A0A167RYP5_CALVF</name>
<reference evidence="2 3" key="1">
    <citation type="journal article" date="2016" name="Mol. Biol. Evol.">
        <title>Comparative Genomics of Early-Diverging Mushroom-Forming Fungi Provides Insights into the Origins of Lignocellulose Decay Capabilities.</title>
        <authorList>
            <person name="Nagy L.G."/>
            <person name="Riley R."/>
            <person name="Tritt A."/>
            <person name="Adam C."/>
            <person name="Daum C."/>
            <person name="Floudas D."/>
            <person name="Sun H."/>
            <person name="Yadav J.S."/>
            <person name="Pangilinan J."/>
            <person name="Larsson K.H."/>
            <person name="Matsuura K."/>
            <person name="Barry K."/>
            <person name="Labutti K."/>
            <person name="Kuo R."/>
            <person name="Ohm R.A."/>
            <person name="Bhattacharya S.S."/>
            <person name="Shirouzu T."/>
            <person name="Yoshinaga Y."/>
            <person name="Martin F.M."/>
            <person name="Grigoriev I.V."/>
            <person name="Hibbett D.S."/>
        </authorList>
    </citation>
    <scope>NUCLEOTIDE SEQUENCE [LARGE SCALE GENOMIC DNA]</scope>
    <source>
        <strain evidence="2 3">TUFC12733</strain>
    </source>
</reference>
<evidence type="ECO:0000313" key="2">
    <source>
        <dbReference type="EMBL" id="KZP01415.1"/>
    </source>
</evidence>
<evidence type="ECO:0000256" key="1">
    <source>
        <dbReference type="SAM" id="MobiDB-lite"/>
    </source>
</evidence>
<dbReference type="Proteomes" id="UP000076738">
    <property type="component" value="Unassembled WGS sequence"/>
</dbReference>
<sequence>MDRTLPSSRKRRPRKTGCDCAPSKIPMDPFMFLWDSPRFHLGFECEHAGRYASLNGPSSSSSSSPQTVPYISRNKITPQCCTDRRTSTPYPDSSKAGTLYFSPLAIDLLSSLSWVGMPGNVPYRSLPVSITPQLWRCAATFHSTAWREKNVGGDQCDLRELRRDPRPVESTRPRSRRSYPLRLESL</sequence>
<protein>
    <submittedName>
        <fullName evidence="2">Uncharacterized protein</fullName>
    </submittedName>
</protein>
<dbReference type="AlphaFoldDB" id="A0A167RYP5"/>
<proteinExistence type="predicted"/>
<evidence type="ECO:0000313" key="3">
    <source>
        <dbReference type="Proteomes" id="UP000076738"/>
    </source>
</evidence>
<keyword evidence="3" id="KW-1185">Reference proteome</keyword>
<dbReference type="EMBL" id="KV417266">
    <property type="protein sequence ID" value="KZP01415.1"/>
    <property type="molecule type" value="Genomic_DNA"/>
</dbReference>
<organism evidence="2 3">
    <name type="scientific">Calocera viscosa (strain TUFC12733)</name>
    <dbReference type="NCBI Taxonomy" id="1330018"/>
    <lineage>
        <taxon>Eukaryota</taxon>
        <taxon>Fungi</taxon>
        <taxon>Dikarya</taxon>
        <taxon>Basidiomycota</taxon>
        <taxon>Agaricomycotina</taxon>
        <taxon>Dacrymycetes</taxon>
        <taxon>Dacrymycetales</taxon>
        <taxon>Dacrymycetaceae</taxon>
        <taxon>Calocera</taxon>
    </lineage>
</organism>
<gene>
    <name evidence="2" type="ORF">CALVIDRAFT_532180</name>
</gene>
<accession>A0A167RYP5</accession>
<feature type="region of interest" description="Disordered" evidence="1">
    <location>
        <begin position="165"/>
        <end position="186"/>
    </location>
</feature>